<protein>
    <submittedName>
        <fullName evidence="2">G-patch domain containing 4</fullName>
    </submittedName>
</protein>
<gene>
    <name evidence="2" type="ORF">mPipKuh1_005754</name>
</gene>
<evidence type="ECO:0000313" key="3">
    <source>
        <dbReference type="Proteomes" id="UP000558488"/>
    </source>
</evidence>
<proteinExistence type="predicted"/>
<reference evidence="2 3" key="1">
    <citation type="journal article" date="2020" name="Nature">
        <title>Six reference-quality genomes reveal evolution of bat adaptations.</title>
        <authorList>
            <person name="Jebb D."/>
            <person name="Huang Z."/>
            <person name="Pippel M."/>
            <person name="Hughes G.M."/>
            <person name="Lavrichenko K."/>
            <person name="Devanna P."/>
            <person name="Winkler S."/>
            <person name="Jermiin L.S."/>
            <person name="Skirmuntt E.C."/>
            <person name="Katzourakis A."/>
            <person name="Burkitt-Gray L."/>
            <person name="Ray D.A."/>
            <person name="Sullivan K.A.M."/>
            <person name="Roscito J.G."/>
            <person name="Kirilenko B.M."/>
            <person name="Davalos L.M."/>
            <person name="Corthals A.P."/>
            <person name="Power M.L."/>
            <person name="Jones G."/>
            <person name="Ransome R.D."/>
            <person name="Dechmann D.K.N."/>
            <person name="Locatelli A.G."/>
            <person name="Puechmaille S.J."/>
            <person name="Fedrigo O."/>
            <person name="Jarvis E.D."/>
            <person name="Hiller M."/>
            <person name="Vernes S.C."/>
            <person name="Myers E.W."/>
            <person name="Teeling E.C."/>
        </authorList>
    </citation>
    <scope>NUCLEOTIDE SEQUENCE [LARGE SCALE GENOMIC DNA]</scope>
    <source>
        <strain evidence="2">MPipKuh1</strain>
        <tissue evidence="2">Flight muscle</tissue>
    </source>
</reference>
<accession>A0A7J7UTG4</accession>
<name>A0A7J7UTG4_PIPKU</name>
<dbReference type="AlphaFoldDB" id="A0A7J7UTG4"/>
<dbReference type="EMBL" id="JACAGB010000018">
    <property type="protein sequence ID" value="KAF6316061.1"/>
    <property type="molecule type" value="Genomic_DNA"/>
</dbReference>
<feature type="compositionally biased region" description="Basic and acidic residues" evidence="1">
    <location>
        <begin position="52"/>
        <end position="66"/>
    </location>
</feature>
<evidence type="ECO:0000256" key="1">
    <source>
        <dbReference type="SAM" id="MobiDB-lite"/>
    </source>
</evidence>
<evidence type="ECO:0000313" key="2">
    <source>
        <dbReference type="EMBL" id="KAF6316061.1"/>
    </source>
</evidence>
<dbReference type="Proteomes" id="UP000558488">
    <property type="component" value="Unassembled WGS sequence"/>
</dbReference>
<comment type="caution">
    <text evidence="2">The sequence shown here is derived from an EMBL/GenBank/DDBJ whole genome shotgun (WGS) entry which is preliminary data.</text>
</comment>
<feature type="region of interest" description="Disordered" evidence="1">
    <location>
        <begin position="29"/>
        <end position="78"/>
    </location>
</feature>
<keyword evidence="3" id="KW-1185">Reference proteome</keyword>
<sequence length="78" mass="8413">MGPPPDSFSWEDRDLGSRVRLYGFDSLEGPKRYFREGGGSPVRPAHASAGRSRGDGKGLRSPEGRQLEPGPSRAVSSK</sequence>
<organism evidence="2 3">
    <name type="scientific">Pipistrellus kuhlii</name>
    <name type="common">Kuhl's pipistrelle</name>
    <dbReference type="NCBI Taxonomy" id="59472"/>
    <lineage>
        <taxon>Eukaryota</taxon>
        <taxon>Metazoa</taxon>
        <taxon>Chordata</taxon>
        <taxon>Craniata</taxon>
        <taxon>Vertebrata</taxon>
        <taxon>Euteleostomi</taxon>
        <taxon>Mammalia</taxon>
        <taxon>Eutheria</taxon>
        <taxon>Laurasiatheria</taxon>
        <taxon>Chiroptera</taxon>
        <taxon>Yangochiroptera</taxon>
        <taxon>Vespertilionidae</taxon>
        <taxon>Pipistrellus</taxon>
    </lineage>
</organism>